<dbReference type="AlphaFoldDB" id="A0A8T0C3Z2"/>
<name>A0A8T0C3Z2_9GAMM</name>
<sequence>MEGSRLGVHASRSLRCEAVLRSQFTHVKVGHRQGPIKETRCSNAAGFLRLEFKKVSMKL</sequence>
<protein>
    <submittedName>
        <fullName evidence="1">Uncharacterized protein</fullName>
    </submittedName>
</protein>
<organism evidence="1 2">
    <name type="scientific">Pseudoalteromonas rubra</name>
    <dbReference type="NCBI Taxonomy" id="43658"/>
    <lineage>
        <taxon>Bacteria</taxon>
        <taxon>Pseudomonadati</taxon>
        <taxon>Pseudomonadota</taxon>
        <taxon>Gammaproteobacteria</taxon>
        <taxon>Alteromonadales</taxon>
        <taxon>Pseudoalteromonadaceae</taxon>
        <taxon>Pseudoalteromonas</taxon>
    </lineage>
</organism>
<accession>A0A8T0C3Z2</accession>
<comment type="caution">
    <text evidence="1">The sequence shown here is derived from an EMBL/GenBank/DDBJ whole genome shotgun (WGS) entry which is preliminary data.</text>
</comment>
<reference evidence="1 2" key="1">
    <citation type="journal article" date="2012" name="J. Bacteriol.">
        <title>Genome sequence of the cycloprodigiosin-producing bacterial strain Pseudoalteromonas rubra ATCC 29570(T).</title>
        <authorList>
            <person name="Xie B.B."/>
            <person name="Shu Y.L."/>
            <person name="Qin Q.L."/>
            <person name="Rong J.C."/>
            <person name="Zhang X.Y."/>
            <person name="Chen X.L."/>
            <person name="Zhou B.C."/>
            <person name="Zhang Y.Z."/>
        </authorList>
    </citation>
    <scope>NUCLEOTIDE SEQUENCE [LARGE SCALE GENOMIC DNA]</scope>
    <source>
        <strain evidence="1 2">DSM 6842</strain>
    </source>
</reference>
<gene>
    <name evidence="1" type="ORF">PRUB_a5311</name>
</gene>
<dbReference type="EMBL" id="AHCD03000038">
    <property type="protein sequence ID" value="KAF7785360.1"/>
    <property type="molecule type" value="Genomic_DNA"/>
</dbReference>
<evidence type="ECO:0000313" key="2">
    <source>
        <dbReference type="Proteomes" id="UP000016480"/>
    </source>
</evidence>
<dbReference type="Proteomes" id="UP000016480">
    <property type="component" value="Unassembled WGS sequence"/>
</dbReference>
<proteinExistence type="predicted"/>
<evidence type="ECO:0000313" key="1">
    <source>
        <dbReference type="EMBL" id="KAF7785360.1"/>
    </source>
</evidence>